<keyword evidence="3" id="KW-1185">Reference proteome</keyword>
<dbReference type="GO" id="GO:0045037">
    <property type="term" value="P:protein import into chloroplast stroma"/>
    <property type="evidence" value="ECO:0007669"/>
    <property type="project" value="TreeGrafter"/>
</dbReference>
<accession>A0A8T2RKW9</accession>
<dbReference type="AlphaFoldDB" id="A0A8T2RKW9"/>
<dbReference type="GO" id="GO:0009706">
    <property type="term" value="C:chloroplast inner membrane"/>
    <property type="evidence" value="ECO:0007669"/>
    <property type="project" value="TreeGrafter"/>
</dbReference>
<evidence type="ECO:0000313" key="3">
    <source>
        <dbReference type="Proteomes" id="UP000825935"/>
    </source>
</evidence>
<proteinExistence type="predicted"/>
<evidence type="ECO:0000313" key="2">
    <source>
        <dbReference type="EMBL" id="KAH7297142.1"/>
    </source>
</evidence>
<organism evidence="2 3">
    <name type="scientific">Ceratopteris richardii</name>
    <name type="common">Triangle waterfern</name>
    <dbReference type="NCBI Taxonomy" id="49495"/>
    <lineage>
        <taxon>Eukaryota</taxon>
        <taxon>Viridiplantae</taxon>
        <taxon>Streptophyta</taxon>
        <taxon>Embryophyta</taxon>
        <taxon>Tracheophyta</taxon>
        <taxon>Polypodiopsida</taxon>
        <taxon>Polypodiidae</taxon>
        <taxon>Polypodiales</taxon>
        <taxon>Pteridineae</taxon>
        <taxon>Pteridaceae</taxon>
        <taxon>Parkerioideae</taxon>
        <taxon>Ceratopteris</taxon>
    </lineage>
</organism>
<evidence type="ECO:0000259" key="1">
    <source>
        <dbReference type="Pfam" id="PF14237"/>
    </source>
</evidence>
<dbReference type="EMBL" id="CM035431">
    <property type="protein sequence ID" value="KAH7297142.1"/>
    <property type="molecule type" value="Genomic_DNA"/>
</dbReference>
<gene>
    <name evidence="2" type="ORF">KP509_26G055700</name>
</gene>
<dbReference type="PANTHER" id="PTHR37755:SF1">
    <property type="entry name" value="PROTEIN TIC 56, CHLOROPLASTIC"/>
    <property type="match status" value="1"/>
</dbReference>
<reference evidence="2" key="1">
    <citation type="submission" date="2021-08" db="EMBL/GenBank/DDBJ databases">
        <title>WGS assembly of Ceratopteris richardii.</title>
        <authorList>
            <person name="Marchant D.B."/>
            <person name="Chen G."/>
            <person name="Jenkins J."/>
            <person name="Shu S."/>
            <person name="Leebens-Mack J."/>
            <person name="Grimwood J."/>
            <person name="Schmutz J."/>
            <person name="Soltis P."/>
            <person name="Soltis D."/>
            <person name="Chen Z.-H."/>
        </authorList>
    </citation>
    <scope>NUCLEOTIDE SEQUENCE</scope>
    <source>
        <strain evidence="2">Whitten #5841</strain>
        <tissue evidence="2">Leaf</tissue>
    </source>
</reference>
<feature type="domain" description="GYF" evidence="1">
    <location>
        <begin position="199"/>
        <end position="249"/>
    </location>
</feature>
<dbReference type="PANTHER" id="PTHR37755">
    <property type="entry name" value="PROTEIN TIC 56, CHLOROPLASTIC"/>
    <property type="match status" value="1"/>
</dbReference>
<dbReference type="InterPro" id="IPR025640">
    <property type="entry name" value="GYF_2"/>
</dbReference>
<sequence length="449" mass="53339">MGILFWRKEQKKPRESPFPGPGKAKSWKERLEQYKEENLTRPDFTTFPGVEEESKKTAYFADKPYTAKDIARDKEIRERLPQGEVFQLLLQAQHERVRQNEEAIAANSRPYRNEDTKFWQSLPHVPHPLSGLPMPRMAIKTAEQAQATFWDFFKQFHFGLWGYRQRPYPLEKPIDIQQMLGYKWLDKRYADFTMRSGGWYYKDRLGRSRGPMELVNMKTAWAAGIIDRNTFIWGDDMDEWAPISMVYGLETCINTPDMTLAAAGLDFIHRITKGLPLWGPRKGHERKSYQQLQHEALEKKEKEKAVLRLNNGFWPGERTPSHALFLWAGGSELTTILEEHHKFMPDKFIPYDIRKELAELIPGLHPWEVFEVEQIMERVTYGKEWYREPLNAFTMRAEYERAYFEDYKEKWENIYEDLEEVFTQVEPEEFMKKYRARRRKIQLLTGGSS</sequence>
<dbReference type="OrthoDB" id="523541at2759"/>
<dbReference type="InterPro" id="IPR037471">
    <property type="entry name" value="TIC56"/>
</dbReference>
<dbReference type="OMA" id="FWDFAKQ"/>
<protein>
    <recommendedName>
        <fullName evidence="1">GYF domain-containing protein</fullName>
    </recommendedName>
</protein>
<dbReference type="Pfam" id="PF14237">
    <property type="entry name" value="GYF_2"/>
    <property type="match status" value="1"/>
</dbReference>
<dbReference type="Proteomes" id="UP000825935">
    <property type="component" value="Chromosome 26"/>
</dbReference>
<comment type="caution">
    <text evidence="2">The sequence shown here is derived from an EMBL/GenBank/DDBJ whole genome shotgun (WGS) entry which is preliminary data.</text>
</comment>
<name>A0A8T2RKW9_CERRI</name>